<reference evidence="1" key="1">
    <citation type="submission" date="2022-09" db="EMBL/GenBank/DDBJ databases">
        <title>A Global Phylogenomic Analysis of the Shiitake Genus Lentinula.</title>
        <authorList>
            <consortium name="DOE Joint Genome Institute"/>
            <person name="Sierra-Patev S."/>
            <person name="Min B."/>
            <person name="Naranjo-Ortiz M."/>
            <person name="Looney B."/>
            <person name="Konkel Z."/>
            <person name="Slot J.C."/>
            <person name="Sakamoto Y."/>
            <person name="Steenwyk J.L."/>
            <person name="Rokas A."/>
            <person name="Carro J."/>
            <person name="Camarero S."/>
            <person name="Ferreira P."/>
            <person name="Molpeceres G."/>
            <person name="Ruiz-Duenas F.J."/>
            <person name="Serrano A."/>
            <person name="Henrissat B."/>
            <person name="Drula E."/>
            <person name="Hughes K.W."/>
            <person name="Mata J.L."/>
            <person name="Ishikawa N.K."/>
            <person name="Vargas-Isla R."/>
            <person name="Ushijima S."/>
            <person name="Smith C.A."/>
            <person name="Ahrendt S."/>
            <person name="Andreopoulos W."/>
            <person name="He G."/>
            <person name="Labutti K."/>
            <person name="Lipzen A."/>
            <person name="Ng V."/>
            <person name="Riley R."/>
            <person name="Sandor L."/>
            <person name="Barry K."/>
            <person name="Martinez A.T."/>
            <person name="Xiao Y."/>
            <person name="Gibbons J.G."/>
            <person name="Terashima K."/>
            <person name="Grigoriev I.V."/>
            <person name="Hibbett D.S."/>
        </authorList>
    </citation>
    <scope>NUCLEOTIDE SEQUENCE</scope>
    <source>
        <strain evidence="1">TMI1499</strain>
    </source>
</reference>
<proteinExistence type="predicted"/>
<organism evidence="1 2">
    <name type="scientific">Lentinula aff. lateritia</name>
    <dbReference type="NCBI Taxonomy" id="2804960"/>
    <lineage>
        <taxon>Eukaryota</taxon>
        <taxon>Fungi</taxon>
        <taxon>Dikarya</taxon>
        <taxon>Basidiomycota</taxon>
        <taxon>Agaricomycotina</taxon>
        <taxon>Agaricomycetes</taxon>
        <taxon>Agaricomycetidae</taxon>
        <taxon>Agaricales</taxon>
        <taxon>Marasmiineae</taxon>
        <taxon>Omphalotaceae</taxon>
        <taxon>Lentinula</taxon>
    </lineage>
</organism>
<protein>
    <submittedName>
        <fullName evidence="1">Uncharacterized protein</fullName>
    </submittedName>
</protein>
<gene>
    <name evidence="1" type="ORF">F5876DRAFT_75955</name>
</gene>
<sequence>MAADFAVNPLQFERQKSQSKYPTSVAGDSYTPSALYSTFSKLPRTSKQLFAGSFPADGNPQYSTHSGDMQAVVNDGDEVRRMTSRKRVQEDAFLPFIDGSLEGDGGSGGTKLHSHVLKSKTTSHKTQKFSLKPAIFSPAFANVPIAGNQDHDGVCSESSQSSDSENEYYSSSKLRRSSPASFMYEDRAEPLSVVRPQTFMDAHLARLDFDAPSTQISPFESSYSSSSDSRPSSLGVPQRLLEAHTYPSNRTSSNNWTSGPSHDGYDHSRSTAIVRLPVPFGRDLSRISGQASHFELLAPGTSILDPPQPSPYTSGLQPDTAPASHTPNMSLSFASAGTDIGNSMSSGIQTRLGFSADGIESWVDTSPPLSTQSLKMPAIDPHTSSPPPQCEPPIILSSSMVDALTNTAPPVNDPVHNSHGMTSPEYLSLTSPVTAPAYSSSCTSLPPPPWASRPPKPSPSPSHSPSTTKKRKRTMAETYQNQHVARTRSPTAARTVLESVIADGTSASGMDNLTTSSRPVIMYRLRTADMDNGTINVVLKEDYMANFLQNKAYLVEEKVKKKEKDRERRMGKKVEEIKETSLDADRGRGSVRAIYTSFGSVASAIRPPSLPASSDTSRALEQDTQPLTKAELRKSTKAELRRLANARKAELKQEKHLQKIRELEEKVKAAEEYKRQLERQRASVRPTKVQRRTGKVEEREKAKKEKIMKEQRTHEAEKTERLQREQEMQELLALKERLFEARALRKHGEEGSALNRLADNPTPASKVITTPTEKNALGTSETVNGHPFHGQLHTSASNFIQHGTLTPQSATPNQSVDTQYRSWEQEQSREQVIHGERIAKEQGTATVPGADSKPAPATSWNHTAVTLPGPAEDIVRQRRFKNHQSSLETSGRNNPMELWDKQDFSSFTSPLGRTISPKDGQVDIVTANVAIQGGKNEGFNGSVSSGLSLATFTEQNSSNMETSVTENLILDCVSQQGDGEDIKFVLVQSSNACEETRVVKSPEPVQYNSPSSTANPGAQSMSLSQASTPTKIHQPRPLYFTSDMFPRTSLLSPFVPPLPLKTKSVDSPSAENPSFISNTDCLPPFRKQRSLPSTITSAMDKAKSSGTKCRPMPRVASFPACQESVVIGRPRADSIVSDLRSASGATRFRVGRRMFASGSTPPPTHKISASSLSTPPPNISRLRQMSARNLTSQMHLEYRPYPKPRPHFYPQAYSPQPTSAAFCSGMLEINGTLHGRNTPRNDLERIDPSGTDVRINNVFNHGLGPLHPRYRSTATNSNQYIGEDMFVEAATNQCKPWKAMETRFPVEASNCAAYASGFGRDRRFVATAPATMSTSVFPLESYTTGPEFPQHFRFRNILSS</sequence>
<evidence type="ECO:0000313" key="2">
    <source>
        <dbReference type="Proteomes" id="UP001163835"/>
    </source>
</evidence>
<accession>A0ACC1U3B9</accession>
<dbReference type="EMBL" id="MU795064">
    <property type="protein sequence ID" value="KAJ3811306.1"/>
    <property type="molecule type" value="Genomic_DNA"/>
</dbReference>
<name>A0ACC1U3B9_9AGAR</name>
<comment type="caution">
    <text evidence="1">The sequence shown here is derived from an EMBL/GenBank/DDBJ whole genome shotgun (WGS) entry which is preliminary data.</text>
</comment>
<dbReference type="Proteomes" id="UP001163835">
    <property type="component" value="Unassembled WGS sequence"/>
</dbReference>
<evidence type="ECO:0000313" key="1">
    <source>
        <dbReference type="EMBL" id="KAJ3811306.1"/>
    </source>
</evidence>
<keyword evidence="2" id="KW-1185">Reference proteome</keyword>